<evidence type="ECO:0000313" key="3">
    <source>
        <dbReference type="Proteomes" id="UP000241444"/>
    </source>
</evidence>
<name>A0A2P7BTJ3_9HYPH</name>
<accession>A0A2P7BTJ3</accession>
<dbReference type="EMBL" id="PGGO01000003">
    <property type="protein sequence ID" value="PSH69741.1"/>
    <property type="molecule type" value="Genomic_DNA"/>
</dbReference>
<protein>
    <submittedName>
        <fullName evidence="2">Uncharacterized protein</fullName>
    </submittedName>
</protein>
<keyword evidence="3" id="KW-1185">Reference proteome</keyword>
<evidence type="ECO:0000313" key="2">
    <source>
        <dbReference type="EMBL" id="PSH69741.1"/>
    </source>
</evidence>
<feature type="compositionally biased region" description="Basic residues" evidence="1">
    <location>
        <begin position="1"/>
        <end position="11"/>
    </location>
</feature>
<evidence type="ECO:0000256" key="1">
    <source>
        <dbReference type="SAM" id="MobiDB-lite"/>
    </source>
</evidence>
<comment type="caution">
    <text evidence="2">The sequence shown here is derived from an EMBL/GenBank/DDBJ whole genome shotgun (WGS) entry which is preliminary data.</text>
</comment>
<dbReference type="Proteomes" id="UP000241444">
    <property type="component" value="Unassembled WGS sequence"/>
</dbReference>
<reference evidence="3" key="1">
    <citation type="submission" date="2017-11" db="EMBL/GenBank/DDBJ databases">
        <authorList>
            <person name="Kuznetsova I."/>
            <person name="Sazanova A."/>
            <person name="Chirak E."/>
            <person name="Safronova V."/>
            <person name="Willems A."/>
        </authorList>
    </citation>
    <scope>NUCLEOTIDE SEQUENCE [LARGE SCALE GENOMIC DNA]</scope>
    <source>
        <strain evidence="3">STM 196</strain>
    </source>
</reference>
<dbReference type="AlphaFoldDB" id="A0A2P7BTJ3"/>
<sequence>MSKPMFNHRTKSKPEGFGANATGPSGFRLAANHFVRRLRPMNHIGLATFRVDCLAIRETELALNKQILL</sequence>
<organism evidence="2 3">
    <name type="scientific">Phyllobacterium brassicacearum</name>
    <dbReference type="NCBI Taxonomy" id="314235"/>
    <lineage>
        <taxon>Bacteria</taxon>
        <taxon>Pseudomonadati</taxon>
        <taxon>Pseudomonadota</taxon>
        <taxon>Alphaproteobacteria</taxon>
        <taxon>Hyphomicrobiales</taxon>
        <taxon>Phyllobacteriaceae</taxon>
        <taxon>Phyllobacterium</taxon>
    </lineage>
</organism>
<gene>
    <name evidence="2" type="ORF">CU102_05565</name>
</gene>
<feature type="region of interest" description="Disordered" evidence="1">
    <location>
        <begin position="1"/>
        <end position="24"/>
    </location>
</feature>
<proteinExistence type="predicted"/>